<dbReference type="InterPro" id="IPR018511">
    <property type="entry name" value="Hemolysin-typ_Ca-bd_CS"/>
</dbReference>
<dbReference type="GO" id="GO:0008270">
    <property type="term" value="F:zinc ion binding"/>
    <property type="evidence" value="ECO:0007669"/>
    <property type="project" value="InterPro"/>
</dbReference>
<dbReference type="InterPro" id="IPR034033">
    <property type="entry name" value="Serralysin-like"/>
</dbReference>
<dbReference type="PROSITE" id="PS00330">
    <property type="entry name" value="HEMOLYSIN_CALCIUM"/>
    <property type="match status" value="1"/>
</dbReference>
<dbReference type="Gene3D" id="2.60.120.380">
    <property type="match status" value="2"/>
</dbReference>
<dbReference type="AlphaFoldDB" id="A0AA52EHW0"/>
<keyword evidence="4" id="KW-0964">Secreted</keyword>
<dbReference type="SMART" id="SM00235">
    <property type="entry name" value="ZnMc"/>
    <property type="match status" value="1"/>
</dbReference>
<dbReference type="InterPro" id="IPR013858">
    <property type="entry name" value="Peptidase_M10B_C"/>
</dbReference>
<dbReference type="Pfam" id="PF08548">
    <property type="entry name" value="Peptidase_M10_C"/>
    <property type="match status" value="1"/>
</dbReference>
<evidence type="ECO:0000313" key="9">
    <source>
        <dbReference type="Proteomes" id="UP001268683"/>
    </source>
</evidence>
<gene>
    <name evidence="8" type="ORF">QGN29_00460</name>
</gene>
<evidence type="ECO:0000313" key="8">
    <source>
        <dbReference type="EMBL" id="WND02832.1"/>
    </source>
</evidence>
<feature type="region of interest" description="Disordered" evidence="6">
    <location>
        <begin position="814"/>
        <end position="840"/>
    </location>
</feature>
<dbReference type="CDD" id="cd04277">
    <property type="entry name" value="ZnMc_serralysin_like"/>
    <property type="match status" value="1"/>
</dbReference>
<keyword evidence="9" id="KW-1185">Reference proteome</keyword>
<dbReference type="GO" id="GO:0005615">
    <property type="term" value="C:extracellular space"/>
    <property type="evidence" value="ECO:0007669"/>
    <property type="project" value="InterPro"/>
</dbReference>
<dbReference type="Gene3D" id="2.60.40.2030">
    <property type="match status" value="1"/>
</dbReference>
<dbReference type="GO" id="GO:0008237">
    <property type="term" value="F:metallopeptidase activity"/>
    <property type="evidence" value="ECO:0007669"/>
    <property type="project" value="InterPro"/>
</dbReference>
<evidence type="ECO:0000256" key="4">
    <source>
        <dbReference type="ARBA" id="ARBA00022525"/>
    </source>
</evidence>
<accession>A0AA52EHW0</accession>
<dbReference type="Proteomes" id="UP001268683">
    <property type="component" value="Chromosome"/>
</dbReference>
<dbReference type="SUPFAM" id="SSF55486">
    <property type="entry name" value="Metalloproteases ('zincins'), catalytic domain"/>
    <property type="match status" value="1"/>
</dbReference>
<comment type="subcellular location">
    <subcellularLocation>
        <location evidence="2">Secreted</location>
    </subcellularLocation>
</comment>
<dbReference type="InterPro" id="IPR038081">
    <property type="entry name" value="CalX-like_sf"/>
</dbReference>
<dbReference type="InterPro" id="IPR024079">
    <property type="entry name" value="MetalloPept_cat_dom_sf"/>
</dbReference>
<evidence type="ECO:0000256" key="5">
    <source>
        <dbReference type="ARBA" id="ARBA00022737"/>
    </source>
</evidence>
<proteinExistence type="inferred from homology"/>
<comment type="similarity">
    <text evidence="3">Belongs to the peptidase M10B family.</text>
</comment>
<feature type="domain" description="Peptidase metallopeptidase" evidence="7">
    <location>
        <begin position="805"/>
        <end position="979"/>
    </location>
</feature>
<dbReference type="Pfam" id="PF00353">
    <property type="entry name" value="HemolysinCabind"/>
    <property type="match status" value="3"/>
</dbReference>
<feature type="compositionally biased region" description="Acidic residues" evidence="6">
    <location>
        <begin position="829"/>
        <end position="838"/>
    </location>
</feature>
<reference evidence="8" key="1">
    <citation type="submission" date="2023-04" db="EMBL/GenBank/DDBJ databases">
        <title>Complete genome sequence of Temperatibacter marinus.</title>
        <authorList>
            <person name="Rong J.-C."/>
            <person name="Yi M.-L."/>
            <person name="Zhao Q."/>
        </authorList>
    </citation>
    <scope>NUCLEOTIDE SEQUENCE</scope>
    <source>
        <strain evidence="8">NBRC 110045</strain>
    </source>
</reference>
<sequence>MSINRSIHSYFHQFKVKKSSKKNLLSLLPATFLAACGSGSGSTPVNTDTGVDPAPPPVEPDFTEDPVGTFTARDSSDGLVLSQESSTTVLTVLGREGADQITTGSASDIIRGEGGDDVITSGAGSDLILPGSGADTVNAGSGNDVIVLIGVTSADQYGQESITSPSGQSTDLSSLLDLSDLNDQATSDAVSGEAISGESGTDTLVIYGEVDITSIALESLETLWLNSAVTLTDSQFEGFSRLAGDGTSSLVVMTQTGGTFDLSEKTITDVESLSFSEAVTLNLTDDSDVSGISSISSEGGISISIGQGTMALETIITRIDDLDVITLSEEAVLDLSGITTENLDQEFIINGAGQLVFTSTQLADPESLAGLIVDPDMTFVDENGNSIDPTIAGVDVIMTIPAGSDELPIASVSSVVVQESAETSSVVISLSARYSETATVAYRLSDGTEGSVTFAPNEYEKSLTFNWLDDSEVEASFAFEITLTEQSTIPVSSDAGGVVVLDDDSSSLDVSDSRLAATVVSASEDIASVISVAGDEDWFKVDLSAGQYSIKLSGDLVDAATKGDILLFLSDADGNEISSGDLSANGLLSINATVESAGTYYLRTVGTETAVGDYTISIGTVTSLQSASEGALDLPESVDTTGSIAVGETVTGTIASSADEDWYGVFLEAGSIYQVDMTGEASGGGSLVDPYVRAVYDSDGNALPTVYNDDGGFSPDGSSGDYEVSFLFQPTESGIYYISAGGWASGTYSLSVDDVSNDFDTDLPLGPTNKESIPYVDSIGRSGDDRVDSLLYGTRYQQDQDGTQTTLTWSFSSEGNFSRRSGGYSGSDSPDEGGDEPDVNFSELTTAQKAIFLDIIDMVENYTNIDFVQVADIASTETSPGSAGDIRIGWSGKTGTDAAAWAYLPNGWLYDGDIWLFSENLSSDPERPYLGFVMLHELGHALGLKHSFEEEGAGIAIDPNFDSVEYTVMSYTDSVEFGSRAVADLYPTTLMYYDILALQYIYGESEVNPENTTYTFDGTEQYYMTLWDTGGVDTIDFVNQLSGVNIDLSGSQWSDVNTTVNYYQFGDFVGNKTATLFIPEEVDIENVIGTDEDDRIKGGDQDNVLEGQGGADMLAGGAGQDSLTGGTGGDTFITALGEGVSEKGDADLVFDFTDGEDLIGLIDLTYEDLTLESDDGDTLIKDDNGQILFILDDVDSSQLDSNDFVVLQTDWYEN</sequence>
<evidence type="ECO:0000259" key="7">
    <source>
        <dbReference type="SMART" id="SM00235"/>
    </source>
</evidence>
<dbReference type="InterPro" id="IPR006026">
    <property type="entry name" value="Peptidase_Metallo"/>
</dbReference>
<evidence type="ECO:0000256" key="2">
    <source>
        <dbReference type="ARBA" id="ARBA00004613"/>
    </source>
</evidence>
<evidence type="ECO:0000256" key="6">
    <source>
        <dbReference type="SAM" id="MobiDB-lite"/>
    </source>
</evidence>
<feature type="compositionally biased region" description="Low complexity" evidence="6">
    <location>
        <begin position="818"/>
        <end position="828"/>
    </location>
</feature>
<name>A0AA52EHW0_9PROT</name>
<protein>
    <submittedName>
        <fullName evidence="8">M10 family metallopeptidase C-terminal domain-containing protein</fullName>
    </submittedName>
</protein>
<evidence type="ECO:0000256" key="1">
    <source>
        <dbReference type="ARBA" id="ARBA00001913"/>
    </source>
</evidence>
<dbReference type="InterPro" id="IPR001343">
    <property type="entry name" value="Hemolysn_Ca-bd"/>
</dbReference>
<comment type="cofactor">
    <cofactor evidence="1">
        <name>Ca(2+)</name>
        <dbReference type="ChEBI" id="CHEBI:29108"/>
    </cofactor>
</comment>
<dbReference type="SUPFAM" id="SSF141072">
    <property type="entry name" value="CalX-like"/>
    <property type="match status" value="1"/>
</dbReference>
<dbReference type="InterPro" id="IPR011049">
    <property type="entry name" value="Serralysin-like_metalloprot_C"/>
</dbReference>
<dbReference type="EMBL" id="CP123872">
    <property type="protein sequence ID" value="WND02832.1"/>
    <property type="molecule type" value="Genomic_DNA"/>
</dbReference>
<dbReference type="KEGG" id="tmk:QGN29_00460"/>
<dbReference type="GO" id="GO:0005509">
    <property type="term" value="F:calcium ion binding"/>
    <property type="evidence" value="ECO:0007669"/>
    <property type="project" value="InterPro"/>
</dbReference>
<keyword evidence="5" id="KW-0677">Repeat</keyword>
<organism evidence="8 9">
    <name type="scientific">Temperatibacter marinus</name>
    <dbReference type="NCBI Taxonomy" id="1456591"/>
    <lineage>
        <taxon>Bacteria</taxon>
        <taxon>Pseudomonadati</taxon>
        <taxon>Pseudomonadota</taxon>
        <taxon>Alphaproteobacteria</taxon>
        <taxon>Kordiimonadales</taxon>
        <taxon>Temperatibacteraceae</taxon>
        <taxon>Temperatibacter</taxon>
    </lineage>
</organism>
<dbReference type="Gene3D" id="2.150.10.10">
    <property type="entry name" value="Serralysin-like metalloprotease, C-terminal"/>
    <property type="match status" value="2"/>
</dbReference>
<evidence type="ECO:0000256" key="3">
    <source>
        <dbReference type="ARBA" id="ARBA00009490"/>
    </source>
</evidence>
<dbReference type="RefSeq" id="WP_310798671.1">
    <property type="nucleotide sequence ID" value="NZ_CP123872.1"/>
</dbReference>
<dbReference type="GO" id="GO:0006508">
    <property type="term" value="P:proteolysis"/>
    <property type="evidence" value="ECO:0007669"/>
    <property type="project" value="InterPro"/>
</dbReference>
<dbReference type="Gene3D" id="3.40.390.10">
    <property type="entry name" value="Collagenase (Catalytic Domain)"/>
    <property type="match status" value="1"/>
</dbReference>
<dbReference type="SUPFAM" id="SSF51120">
    <property type="entry name" value="beta-Roll"/>
    <property type="match status" value="2"/>
</dbReference>